<dbReference type="NCBIfam" id="TIGR00369">
    <property type="entry name" value="unchar_dom_1"/>
    <property type="match status" value="1"/>
</dbReference>
<dbReference type="SUPFAM" id="SSF54637">
    <property type="entry name" value="Thioesterase/thiol ester dehydrase-isomerase"/>
    <property type="match status" value="1"/>
</dbReference>
<gene>
    <name evidence="4" type="ORF">LOX96_03970</name>
</gene>
<dbReference type="GO" id="GO:0047617">
    <property type="term" value="F:fatty acyl-CoA hydrolase activity"/>
    <property type="evidence" value="ECO:0007669"/>
    <property type="project" value="InterPro"/>
</dbReference>
<feature type="domain" description="Thioesterase" evidence="3">
    <location>
        <begin position="67"/>
        <end position="138"/>
    </location>
</feature>
<dbReference type="InterPro" id="IPR029069">
    <property type="entry name" value="HotDog_dom_sf"/>
</dbReference>
<dbReference type="InterPro" id="IPR003736">
    <property type="entry name" value="PAAI_dom"/>
</dbReference>
<evidence type="ECO:0000313" key="5">
    <source>
        <dbReference type="Proteomes" id="UP001139721"/>
    </source>
</evidence>
<dbReference type="AlphaFoldDB" id="A0A9X2CZ80"/>
<dbReference type="InterPro" id="IPR039298">
    <property type="entry name" value="ACOT13"/>
</dbReference>
<keyword evidence="5" id="KW-1185">Reference proteome</keyword>
<comment type="caution">
    <text evidence="4">The sequence shown here is derived from an EMBL/GenBank/DDBJ whole genome shotgun (WGS) entry which is preliminary data.</text>
</comment>
<dbReference type="InterPro" id="IPR006683">
    <property type="entry name" value="Thioestr_dom"/>
</dbReference>
<dbReference type="Proteomes" id="UP001139721">
    <property type="component" value="Unassembled WGS sequence"/>
</dbReference>
<evidence type="ECO:0000256" key="2">
    <source>
        <dbReference type="ARBA" id="ARBA00022801"/>
    </source>
</evidence>
<dbReference type="Pfam" id="PF03061">
    <property type="entry name" value="4HBT"/>
    <property type="match status" value="1"/>
</dbReference>
<sequence length="151" mass="17029">MSVNDDFYKLMLEMGEQFKAMGLELEMPPNSIKTHNTEYTYFEPGTVLWAEFSFDERFTNPMKMYQGGFLCAALDDVFGPLTYMAAKKPAVTVQMNTTFIRPFTAKDKKIVIKAEVVSQTKSLLVLQAEVKTMDGKLIAISNNQSFILANA</sequence>
<evidence type="ECO:0000256" key="1">
    <source>
        <dbReference type="ARBA" id="ARBA00008324"/>
    </source>
</evidence>
<comment type="similarity">
    <text evidence="1">Belongs to the thioesterase PaaI family.</text>
</comment>
<evidence type="ECO:0000259" key="3">
    <source>
        <dbReference type="Pfam" id="PF03061"/>
    </source>
</evidence>
<proteinExistence type="inferred from homology"/>
<dbReference type="EMBL" id="JAJKBJ010000003">
    <property type="protein sequence ID" value="MCL9683238.1"/>
    <property type="molecule type" value="Genomic_DNA"/>
</dbReference>
<dbReference type="Gene3D" id="3.10.129.10">
    <property type="entry name" value="Hotdog Thioesterase"/>
    <property type="match status" value="1"/>
</dbReference>
<dbReference type="RefSeq" id="WP_250419581.1">
    <property type="nucleotide sequence ID" value="NZ_JAJKBJ010000003.1"/>
</dbReference>
<evidence type="ECO:0000313" key="4">
    <source>
        <dbReference type="EMBL" id="MCL9683238.1"/>
    </source>
</evidence>
<organism evidence="4 5">
    <name type="scientific">Legionella maioricensis</name>
    <dbReference type="NCBI Taxonomy" id="2896528"/>
    <lineage>
        <taxon>Bacteria</taxon>
        <taxon>Pseudomonadati</taxon>
        <taxon>Pseudomonadota</taxon>
        <taxon>Gammaproteobacteria</taxon>
        <taxon>Legionellales</taxon>
        <taxon>Legionellaceae</taxon>
        <taxon>Legionella</taxon>
    </lineage>
</organism>
<dbReference type="CDD" id="cd03443">
    <property type="entry name" value="PaaI_thioesterase"/>
    <property type="match status" value="1"/>
</dbReference>
<reference evidence="4" key="1">
    <citation type="submission" date="2021-11" db="EMBL/GenBank/DDBJ databases">
        <title>Legionella maioricencis sp. nov., a new species isolated from hot water samples in Mallorca.</title>
        <authorList>
            <person name="Crespi S."/>
            <person name="Drasar V."/>
            <person name="Salva-Serra F."/>
            <person name="Jaen-Luchoro D."/>
            <person name="Pineiro-Iglesias B."/>
            <person name="Aliaga F."/>
            <person name="Fernandez-Juarez V."/>
            <person name="Coll G."/>
            <person name="Moore E.R.B."/>
            <person name="Bennasar-Figueras A."/>
        </authorList>
    </citation>
    <scope>NUCLEOTIDE SEQUENCE</scope>
    <source>
        <strain evidence="4">HCPI-6</strain>
    </source>
</reference>
<keyword evidence="2" id="KW-0378">Hydrolase</keyword>
<protein>
    <submittedName>
        <fullName evidence="4">PaaI family thioesterase</fullName>
    </submittedName>
</protein>
<dbReference type="PANTHER" id="PTHR21660">
    <property type="entry name" value="THIOESTERASE SUPERFAMILY MEMBER-RELATED"/>
    <property type="match status" value="1"/>
</dbReference>
<dbReference type="PANTHER" id="PTHR21660:SF1">
    <property type="entry name" value="ACYL-COENZYME A THIOESTERASE 13"/>
    <property type="match status" value="1"/>
</dbReference>
<name>A0A9X2CZ80_9GAMM</name>
<accession>A0A9X2CZ80</accession>